<dbReference type="EMBL" id="JYNZ01000003">
    <property type="protein sequence ID" value="KXK26785.1"/>
    <property type="molecule type" value="Genomic_DNA"/>
</dbReference>
<keyword evidence="1" id="KW-1133">Transmembrane helix</keyword>
<feature type="transmembrane region" description="Helical" evidence="1">
    <location>
        <begin position="57"/>
        <end position="81"/>
    </location>
</feature>
<keyword evidence="1" id="KW-0812">Transmembrane</keyword>
<protein>
    <submittedName>
        <fullName evidence="2">Uncharacterized protein</fullName>
    </submittedName>
</protein>
<name>A0A136LYS0_9BACT</name>
<proteinExistence type="predicted"/>
<evidence type="ECO:0000313" key="2">
    <source>
        <dbReference type="EMBL" id="KXK26785.1"/>
    </source>
</evidence>
<accession>A0A136LYS0</accession>
<evidence type="ECO:0000256" key="1">
    <source>
        <dbReference type="SAM" id="Phobius"/>
    </source>
</evidence>
<dbReference type="Proteomes" id="UP000070457">
    <property type="component" value="Unassembled WGS sequence"/>
</dbReference>
<dbReference type="STRING" id="1617426.TR69_WS6001000806"/>
<feature type="transmembrane region" description="Helical" evidence="1">
    <location>
        <begin position="102"/>
        <end position="126"/>
    </location>
</feature>
<gene>
    <name evidence="2" type="ORF">TR69_WS6001000806</name>
</gene>
<evidence type="ECO:0000313" key="3">
    <source>
        <dbReference type="Proteomes" id="UP000070457"/>
    </source>
</evidence>
<keyword evidence="1" id="KW-0472">Membrane</keyword>
<sequence length="201" mass="21186">MIRRTKQLLLLSTTMLLLLTGVTTVQAQSLLPGQIADIFNLLGPGGSGSAGFVTSRIQLGLVLALGAVVLIAVVYAIMAAIKYIQSQGDAGKIEEAQKAIQAIFFGIGAMLIAIVGIVLVFVFFGANRPDPALYQVCLTSPDSEGCESCLAGEDPGTRGARTNTACGQCEEFFETQVQDNWSYSQLTTALRNYAGGICAEN</sequence>
<reference evidence="2 3" key="1">
    <citation type="submission" date="2015-02" db="EMBL/GenBank/DDBJ databases">
        <title>Improved understanding of the partial-nitritation anammox process through 23 genomes representing the majority of the microbial community.</title>
        <authorList>
            <person name="Speth D.R."/>
            <person name="In T Zandt M."/>
            <person name="Guerrero Cruz S."/>
            <person name="Jetten M.S."/>
            <person name="Dutilh B.E."/>
        </authorList>
    </citation>
    <scope>NUCLEOTIDE SEQUENCE [LARGE SCALE GENOMIC DNA]</scope>
    <source>
        <strain evidence="2">OLB20</strain>
    </source>
</reference>
<organism evidence="2 3">
    <name type="scientific">candidate division WS6 bacterium OLB20</name>
    <dbReference type="NCBI Taxonomy" id="1617426"/>
    <lineage>
        <taxon>Bacteria</taxon>
        <taxon>Candidatus Dojkabacteria</taxon>
    </lineage>
</organism>
<dbReference type="AlphaFoldDB" id="A0A136LYS0"/>
<comment type="caution">
    <text evidence="2">The sequence shown here is derived from an EMBL/GenBank/DDBJ whole genome shotgun (WGS) entry which is preliminary data.</text>
</comment>